<feature type="coiled-coil region" evidence="1">
    <location>
        <begin position="62"/>
        <end position="124"/>
    </location>
</feature>
<proteinExistence type="predicted"/>
<feature type="compositionally biased region" description="Polar residues" evidence="2">
    <location>
        <begin position="1"/>
        <end position="19"/>
    </location>
</feature>
<accession>A0A914ID89</accession>
<protein>
    <submittedName>
        <fullName evidence="4">Uncharacterized protein</fullName>
    </submittedName>
</protein>
<feature type="region of interest" description="Disordered" evidence="2">
    <location>
        <begin position="1"/>
        <end position="23"/>
    </location>
</feature>
<evidence type="ECO:0000313" key="3">
    <source>
        <dbReference type="Proteomes" id="UP000887572"/>
    </source>
</evidence>
<sequence>MNGLESSDSQSETSENNGDQVRVKLDQAEKERSFCVPFGCPLGSRCPFKENAVQAWNITKDMADQRDEVLRLKNEIIQLKNINDENKRYIEALRANEEIVKRNSEQQQEELLQKSQEIVSLRLQIGKITKAARAQLAIHPALQRHNQFHPHQ</sequence>
<dbReference type="Proteomes" id="UP000887572">
    <property type="component" value="Unplaced"/>
</dbReference>
<evidence type="ECO:0000313" key="4">
    <source>
        <dbReference type="WBParaSite" id="Gr19_v10_g8834.t1"/>
    </source>
</evidence>
<keyword evidence="3" id="KW-1185">Reference proteome</keyword>
<dbReference type="AlphaFoldDB" id="A0A914ID89"/>
<reference evidence="4" key="1">
    <citation type="submission" date="2022-11" db="UniProtKB">
        <authorList>
            <consortium name="WormBaseParasite"/>
        </authorList>
    </citation>
    <scope>IDENTIFICATION</scope>
</reference>
<dbReference type="WBParaSite" id="Gr19_v10_g8834.t1">
    <property type="protein sequence ID" value="Gr19_v10_g8834.t1"/>
    <property type="gene ID" value="Gr19_v10_g8834"/>
</dbReference>
<name>A0A914ID89_GLORO</name>
<evidence type="ECO:0000256" key="1">
    <source>
        <dbReference type="SAM" id="Coils"/>
    </source>
</evidence>
<evidence type="ECO:0000256" key="2">
    <source>
        <dbReference type="SAM" id="MobiDB-lite"/>
    </source>
</evidence>
<organism evidence="3 4">
    <name type="scientific">Globodera rostochiensis</name>
    <name type="common">Golden nematode worm</name>
    <name type="synonym">Heterodera rostochiensis</name>
    <dbReference type="NCBI Taxonomy" id="31243"/>
    <lineage>
        <taxon>Eukaryota</taxon>
        <taxon>Metazoa</taxon>
        <taxon>Ecdysozoa</taxon>
        <taxon>Nematoda</taxon>
        <taxon>Chromadorea</taxon>
        <taxon>Rhabditida</taxon>
        <taxon>Tylenchina</taxon>
        <taxon>Tylenchomorpha</taxon>
        <taxon>Tylenchoidea</taxon>
        <taxon>Heteroderidae</taxon>
        <taxon>Heteroderinae</taxon>
        <taxon>Globodera</taxon>
    </lineage>
</organism>
<keyword evidence="1" id="KW-0175">Coiled coil</keyword>